<dbReference type="RefSeq" id="WP_263061677.1">
    <property type="nucleotide sequence ID" value="NZ_JAOUSE010000025.1"/>
</dbReference>
<evidence type="ECO:0000313" key="1">
    <source>
        <dbReference type="EMBL" id="MCU9594608.1"/>
    </source>
</evidence>
<keyword evidence="2" id="KW-1185">Reference proteome</keyword>
<keyword evidence="1" id="KW-0547">Nucleotide-binding</keyword>
<protein>
    <submittedName>
        <fullName evidence="1">Replicative helicase loader/inhibitor</fullName>
    </submittedName>
</protein>
<dbReference type="Proteomes" id="UP001208656">
    <property type="component" value="Unassembled WGS sequence"/>
</dbReference>
<keyword evidence="1" id="KW-0378">Hydrolase</keyword>
<evidence type="ECO:0000313" key="2">
    <source>
        <dbReference type="Proteomes" id="UP001208656"/>
    </source>
</evidence>
<reference evidence="1 2" key="1">
    <citation type="submission" date="2022-10" db="EMBL/GenBank/DDBJ databases">
        <title>Description of Fervidibacillus gen. nov. in the family Fervidibacillaceae fam. nov. with two species, Fervidibacillus albus sp. nov., and Fervidibacillus halotolerans sp. nov., isolated from tidal flat sediments.</title>
        <authorList>
            <person name="Kwon K.K."/>
            <person name="Yang S.-H."/>
        </authorList>
    </citation>
    <scope>NUCLEOTIDE SEQUENCE [LARGE SCALE GENOMIC DNA]</scope>
    <source>
        <strain evidence="1 2">DSM 23332</strain>
    </source>
</reference>
<proteinExistence type="predicted"/>
<organism evidence="1 2">
    <name type="scientific">Pallidibacillus thermolactis</name>
    <dbReference type="NCBI Taxonomy" id="251051"/>
    <lineage>
        <taxon>Bacteria</taxon>
        <taxon>Bacillati</taxon>
        <taxon>Bacillota</taxon>
        <taxon>Bacilli</taxon>
        <taxon>Bacillales</taxon>
        <taxon>Bacillaceae</taxon>
        <taxon>Pallidibacillus</taxon>
    </lineage>
</organism>
<keyword evidence="1" id="KW-0347">Helicase</keyword>
<comment type="caution">
    <text evidence="1">The sequence shown here is derived from an EMBL/GenBank/DDBJ whole genome shotgun (WGS) entry which is preliminary data.</text>
</comment>
<gene>
    <name evidence="1" type="ORF">OEV82_09080</name>
</gene>
<sequence length="96" mass="11548">MTREQVKELFKFLKYIYPNFEVSSEKIDIWTELLSDQDYSKVMEKAKKHSLEQKFPPSVAELRVNEPPENEFLKKYQQWQKEGAERIAKQRNTNHG</sequence>
<dbReference type="GO" id="GO:0004386">
    <property type="term" value="F:helicase activity"/>
    <property type="evidence" value="ECO:0007669"/>
    <property type="project" value="UniProtKB-KW"/>
</dbReference>
<name>A0ABT2WFZ2_9BACI</name>
<accession>A0ABT2WFZ2</accession>
<keyword evidence="1" id="KW-0067">ATP-binding</keyword>
<dbReference type="EMBL" id="JAOUSE010000025">
    <property type="protein sequence ID" value="MCU9594608.1"/>
    <property type="molecule type" value="Genomic_DNA"/>
</dbReference>
<dbReference type="Gene3D" id="1.10.8.200">
    <property type="entry name" value="Replisome organizer (g39p helicase loader/inhibitor protein)"/>
    <property type="match status" value="1"/>
</dbReference>